<dbReference type="Gene3D" id="3.10.450.40">
    <property type="match status" value="2"/>
</dbReference>
<evidence type="ECO:0000313" key="5">
    <source>
        <dbReference type="Proteomes" id="UP000823912"/>
    </source>
</evidence>
<organism evidence="4 5">
    <name type="scientific">Candidatus Pullilachnospira gallistercoris</name>
    <dbReference type="NCBI Taxonomy" id="2840911"/>
    <lineage>
        <taxon>Bacteria</taxon>
        <taxon>Bacillati</taxon>
        <taxon>Bacillota</taxon>
        <taxon>Clostridia</taxon>
        <taxon>Lachnospirales</taxon>
        <taxon>Lachnospiraceae</taxon>
        <taxon>Lachnospiraceae incertae sedis</taxon>
        <taxon>Candidatus Pullilachnospira</taxon>
    </lineage>
</organism>
<evidence type="ECO:0000256" key="2">
    <source>
        <dbReference type="SAM" id="SignalP"/>
    </source>
</evidence>
<dbReference type="AlphaFoldDB" id="A0A9D1JAR1"/>
<sequence>MKKRWIALAGMTALMIGTFAACGSGADIGRDEALEVALKDAGVAEEDATRLQVSEDRDDGRKVYDVRFDVENTAYDYEIQASDGTILSSETERTSGTITGQGNDSGNTAGNTAGSGNDGTSQNTGGAQNQTQNGNGTTASVAISAEQAMQIALDRVPGATSNDIRMKLDYDDGYYRYEGDIIYQQREYDFEIDANTGNILEWSEERY</sequence>
<name>A0A9D1JAR1_9FIRM</name>
<accession>A0A9D1JAR1</accession>
<comment type="caution">
    <text evidence="4">The sequence shown here is derived from an EMBL/GenBank/DDBJ whole genome shotgun (WGS) entry which is preliminary data.</text>
</comment>
<feature type="domain" description="PepSY" evidence="3">
    <location>
        <begin position="28"/>
        <end position="90"/>
    </location>
</feature>
<gene>
    <name evidence="4" type="ORF">IAA55_06545</name>
</gene>
<dbReference type="InterPro" id="IPR025711">
    <property type="entry name" value="PepSY"/>
</dbReference>
<feature type="domain" description="PepSY" evidence="3">
    <location>
        <begin position="142"/>
        <end position="201"/>
    </location>
</feature>
<reference evidence="4" key="1">
    <citation type="submission" date="2020-10" db="EMBL/GenBank/DDBJ databases">
        <authorList>
            <person name="Gilroy R."/>
        </authorList>
    </citation>
    <scope>NUCLEOTIDE SEQUENCE</scope>
    <source>
        <strain evidence="4">ChiSjej5B23-6657</strain>
    </source>
</reference>
<reference evidence="4" key="2">
    <citation type="journal article" date="2021" name="PeerJ">
        <title>Extensive microbial diversity within the chicken gut microbiome revealed by metagenomics and culture.</title>
        <authorList>
            <person name="Gilroy R."/>
            <person name="Ravi A."/>
            <person name="Getino M."/>
            <person name="Pursley I."/>
            <person name="Horton D.L."/>
            <person name="Alikhan N.F."/>
            <person name="Baker D."/>
            <person name="Gharbi K."/>
            <person name="Hall N."/>
            <person name="Watson M."/>
            <person name="Adriaenssens E.M."/>
            <person name="Foster-Nyarko E."/>
            <person name="Jarju S."/>
            <person name="Secka A."/>
            <person name="Antonio M."/>
            <person name="Oren A."/>
            <person name="Chaudhuri R.R."/>
            <person name="La Ragione R."/>
            <person name="Hildebrand F."/>
            <person name="Pallen M.J."/>
        </authorList>
    </citation>
    <scope>NUCLEOTIDE SEQUENCE</scope>
    <source>
        <strain evidence="4">ChiSjej5B23-6657</strain>
    </source>
</reference>
<evidence type="ECO:0000256" key="1">
    <source>
        <dbReference type="SAM" id="MobiDB-lite"/>
    </source>
</evidence>
<evidence type="ECO:0000259" key="3">
    <source>
        <dbReference type="Pfam" id="PF03413"/>
    </source>
</evidence>
<dbReference type="Pfam" id="PF03413">
    <property type="entry name" value="PepSY"/>
    <property type="match status" value="2"/>
</dbReference>
<evidence type="ECO:0000313" key="4">
    <source>
        <dbReference type="EMBL" id="HIR70921.1"/>
    </source>
</evidence>
<dbReference type="PROSITE" id="PS51257">
    <property type="entry name" value="PROKAR_LIPOPROTEIN"/>
    <property type="match status" value="1"/>
</dbReference>
<feature type="compositionally biased region" description="Polar residues" evidence="1">
    <location>
        <begin position="85"/>
        <end position="104"/>
    </location>
</feature>
<feature type="chain" id="PRO_5039018758" evidence="2">
    <location>
        <begin position="21"/>
        <end position="207"/>
    </location>
</feature>
<proteinExistence type="predicted"/>
<feature type="region of interest" description="Disordered" evidence="1">
    <location>
        <begin position="85"/>
        <end position="137"/>
    </location>
</feature>
<feature type="compositionally biased region" description="Low complexity" evidence="1">
    <location>
        <begin position="105"/>
        <end position="137"/>
    </location>
</feature>
<protein>
    <submittedName>
        <fullName evidence="4">PepSY domain-containing protein</fullName>
    </submittedName>
</protein>
<dbReference type="Proteomes" id="UP000823912">
    <property type="component" value="Unassembled WGS sequence"/>
</dbReference>
<keyword evidence="2" id="KW-0732">Signal</keyword>
<dbReference type="EMBL" id="DVHM01000103">
    <property type="protein sequence ID" value="HIR70921.1"/>
    <property type="molecule type" value="Genomic_DNA"/>
</dbReference>
<feature type="signal peptide" evidence="2">
    <location>
        <begin position="1"/>
        <end position="20"/>
    </location>
</feature>